<dbReference type="RefSeq" id="WP_125963882.1">
    <property type="nucleotide sequence ID" value="NZ_QXGM01000002.1"/>
</dbReference>
<dbReference type="Gene3D" id="3.40.50.1820">
    <property type="entry name" value="alpha/beta hydrolase"/>
    <property type="match status" value="1"/>
</dbReference>
<accession>A0A430FQY8</accession>
<organism evidence="2 3">
    <name type="scientific">Bifidobacterium dolichotidis</name>
    <dbReference type="NCBI Taxonomy" id="2306976"/>
    <lineage>
        <taxon>Bacteria</taxon>
        <taxon>Bacillati</taxon>
        <taxon>Actinomycetota</taxon>
        <taxon>Actinomycetes</taxon>
        <taxon>Bifidobacteriales</taxon>
        <taxon>Bifidobacteriaceae</taxon>
        <taxon>Bifidobacterium</taxon>
    </lineage>
</organism>
<proteinExistence type="predicted"/>
<dbReference type="OrthoDB" id="9806902at2"/>
<dbReference type="EMBL" id="QXGM01000002">
    <property type="protein sequence ID" value="RSX55224.1"/>
    <property type="molecule type" value="Genomic_DNA"/>
</dbReference>
<evidence type="ECO:0000313" key="3">
    <source>
        <dbReference type="Proteomes" id="UP000287609"/>
    </source>
</evidence>
<dbReference type="InterPro" id="IPR051044">
    <property type="entry name" value="MAG_DAG_Lipase"/>
</dbReference>
<keyword evidence="3" id="KW-1185">Reference proteome</keyword>
<comment type="caution">
    <text evidence="2">The sequence shown here is derived from an EMBL/GenBank/DDBJ whole genome shotgun (WGS) entry which is preliminary data.</text>
</comment>
<dbReference type="Proteomes" id="UP000287609">
    <property type="component" value="Unassembled WGS sequence"/>
</dbReference>
<feature type="domain" description="Serine aminopeptidase S33" evidence="1">
    <location>
        <begin position="76"/>
        <end position="313"/>
    </location>
</feature>
<reference evidence="2 3" key="1">
    <citation type="submission" date="2018-09" db="EMBL/GenBank/DDBJ databases">
        <title>Characterization of the phylogenetic diversity of five novel species belonging to the genus Bifidobacterium.</title>
        <authorList>
            <person name="Lugli G.A."/>
            <person name="Duranti S."/>
            <person name="Milani C."/>
        </authorList>
    </citation>
    <scope>NUCLEOTIDE SEQUENCE [LARGE SCALE GENOMIC DNA]</scope>
    <source>
        <strain evidence="2 3">2036B</strain>
    </source>
</reference>
<dbReference type="PANTHER" id="PTHR11614">
    <property type="entry name" value="PHOSPHOLIPASE-RELATED"/>
    <property type="match status" value="1"/>
</dbReference>
<evidence type="ECO:0000313" key="2">
    <source>
        <dbReference type="EMBL" id="RSX55224.1"/>
    </source>
</evidence>
<sequence length="357" mass="39988">MEIALLNEAQYAEQMKQVVLPSLAACMEKGGMRPATRTYAGAALRPLANKEPLNYVCYDWHRFHELGVPGASQTFHGAVVLAHGFSEFAAKYDEMSWYFLLAGYSVCIMEQRGHGFSPHDNRNGDTTIWIDDWHRWVADLAKFCRNVGRYYAQGEQLALYAHSMGGGIAAAMLERYAFQVDKAVLSSPMIAPRTGAPNWLAGAVCSLACDLGRGFAKAPGQHEYSTEIDWERNQGASKARVEWYQSLRAAEPHYQPSAASNEWVRQALQMSQGILRPSMCARISVPVLLCQATNDVWVHTNKQDEFRERVLAAGGSMYFERFNACHAIFSMPNHVLAPYLKDILRFLHSGEKISVLE</sequence>
<evidence type="ECO:0000259" key="1">
    <source>
        <dbReference type="Pfam" id="PF12146"/>
    </source>
</evidence>
<dbReference type="AlphaFoldDB" id="A0A430FQY8"/>
<dbReference type="SUPFAM" id="SSF53474">
    <property type="entry name" value="alpha/beta-Hydrolases"/>
    <property type="match status" value="1"/>
</dbReference>
<dbReference type="InterPro" id="IPR029058">
    <property type="entry name" value="AB_hydrolase_fold"/>
</dbReference>
<gene>
    <name evidence="2" type="ORF">D2E26_1278</name>
</gene>
<protein>
    <submittedName>
        <fullName evidence="2">Lysophospholipase</fullName>
    </submittedName>
</protein>
<dbReference type="InterPro" id="IPR022742">
    <property type="entry name" value="Hydrolase_4"/>
</dbReference>
<name>A0A430FQY8_9BIFI</name>
<dbReference type="Pfam" id="PF12146">
    <property type="entry name" value="Hydrolase_4"/>
    <property type="match status" value="1"/>
</dbReference>